<evidence type="ECO:0000313" key="1">
    <source>
        <dbReference type="EMBL" id="ONI42912.1"/>
    </source>
</evidence>
<gene>
    <name evidence="1" type="ORF">AN640_07045</name>
</gene>
<proteinExistence type="predicted"/>
<reference evidence="1" key="1">
    <citation type="submission" date="2016-08" db="EMBL/GenBank/DDBJ databases">
        <authorList>
            <person name="Ngugi D.K."/>
            <person name="Miyake S."/>
            <person name="Stingl U."/>
        </authorList>
    </citation>
    <scope>NUCLEOTIDE SEQUENCE</scope>
    <source>
        <strain evidence="1">SCG-D08WGA-EpuloA1</strain>
    </source>
</reference>
<dbReference type="Proteomes" id="UP000188637">
    <property type="component" value="Unassembled WGS sequence"/>
</dbReference>
<name>A0ACC8XGV5_9FIRM</name>
<organism evidence="1 2">
    <name type="scientific">Candidatus Epulonipiscium fishelsonii</name>
    <dbReference type="NCBI Taxonomy" id="77094"/>
    <lineage>
        <taxon>Bacteria</taxon>
        <taxon>Bacillati</taxon>
        <taxon>Bacillota</taxon>
        <taxon>Clostridia</taxon>
        <taxon>Lachnospirales</taxon>
        <taxon>Lachnospiraceae</taxon>
        <taxon>Candidatus Epulonipiscium</taxon>
    </lineage>
</organism>
<accession>A0ACC8XGV5</accession>
<protein>
    <submittedName>
        <fullName evidence="1">Uncharacterized protein</fullName>
    </submittedName>
</protein>
<comment type="caution">
    <text evidence="1">The sequence shown here is derived from an EMBL/GenBank/DDBJ whole genome shotgun (WGS) entry which is preliminary data.</text>
</comment>
<sequence length="176" mass="19223">MSNHKFVVVKLADFKIPAIMLTIAAGAFAIFLTSGDSNNNSVLSETFSPTVYEDGIYKANLSFSNANMDLVVTVQDEVITSIELDGFDENERALYGDLNNNIYYINEYVTRTQSLEFPLNETVSASAKILMDATCVALSEEADANLTTTYKSPLLENHSGDENIGPNDIELSNDAS</sequence>
<dbReference type="EMBL" id="LJHD01000173">
    <property type="protein sequence ID" value="ONI42912.1"/>
    <property type="molecule type" value="Genomic_DNA"/>
</dbReference>
<keyword evidence="2" id="KW-1185">Reference proteome</keyword>
<evidence type="ECO:0000313" key="2">
    <source>
        <dbReference type="Proteomes" id="UP000188637"/>
    </source>
</evidence>